<keyword evidence="2" id="KW-0813">Transport</keyword>
<dbReference type="PANTHER" id="PTHR43335:SF2">
    <property type="entry name" value="ABC TRANSPORTER, ATP-BINDING PROTEIN"/>
    <property type="match status" value="1"/>
</dbReference>
<dbReference type="Pfam" id="PF00005">
    <property type="entry name" value="ABC_tran"/>
    <property type="match status" value="1"/>
</dbReference>
<dbReference type="InterPro" id="IPR003439">
    <property type="entry name" value="ABC_transporter-like_ATP-bd"/>
</dbReference>
<dbReference type="AlphaFoldDB" id="A0A1Y6K555"/>
<reference evidence="5" key="1">
    <citation type="submission" date="2017-05" db="EMBL/GenBank/DDBJ databases">
        <authorList>
            <person name="Kirkegaard R."/>
            <person name="Mcilroy J S."/>
        </authorList>
    </citation>
    <scope>NUCLEOTIDE SEQUENCE [LARGE SCALE GENOMIC DNA]</scope>
</reference>
<feature type="domain" description="ABC transporter" evidence="3">
    <location>
        <begin position="3"/>
        <end position="45"/>
    </location>
</feature>
<gene>
    <name evidence="4" type="ORF">CFX1CAM_0943</name>
</gene>
<evidence type="ECO:0000256" key="1">
    <source>
        <dbReference type="ARBA" id="ARBA00005417"/>
    </source>
</evidence>
<dbReference type="EMBL" id="LT859958">
    <property type="protein sequence ID" value="SMX54008.1"/>
    <property type="molecule type" value="Genomic_DNA"/>
</dbReference>
<keyword evidence="5" id="KW-1185">Reference proteome</keyword>
<organism evidence="4 5">
    <name type="scientific">Candidatus Brevifilum fermentans</name>
    <dbReference type="NCBI Taxonomy" id="1986204"/>
    <lineage>
        <taxon>Bacteria</taxon>
        <taxon>Bacillati</taxon>
        <taxon>Chloroflexota</taxon>
        <taxon>Anaerolineae</taxon>
        <taxon>Anaerolineales</taxon>
        <taxon>Anaerolineaceae</taxon>
        <taxon>Candidatus Brevifilum</taxon>
    </lineage>
</organism>
<dbReference type="GO" id="GO:0005524">
    <property type="term" value="F:ATP binding"/>
    <property type="evidence" value="ECO:0007669"/>
    <property type="project" value="InterPro"/>
</dbReference>
<evidence type="ECO:0000313" key="4">
    <source>
        <dbReference type="EMBL" id="SMX54008.1"/>
    </source>
</evidence>
<sequence length="72" mass="8290">MKQLEEVNLAYMDNKQIKSFSGGMKQRLVVAQALAHDQTVRFADELPSGLDPEERVRFRNMISNQGSKRYDC</sequence>
<dbReference type="Gene3D" id="3.40.50.300">
    <property type="entry name" value="P-loop containing nucleotide triphosphate hydrolases"/>
    <property type="match status" value="1"/>
</dbReference>
<name>A0A1Y6K555_9CHLR</name>
<dbReference type="InterPro" id="IPR027417">
    <property type="entry name" value="P-loop_NTPase"/>
</dbReference>
<proteinExistence type="inferred from homology"/>
<protein>
    <recommendedName>
        <fullName evidence="3">ABC transporter domain-containing protein</fullName>
    </recommendedName>
</protein>
<dbReference type="KEGG" id="abat:CFX1CAM_0943"/>
<evidence type="ECO:0000256" key="2">
    <source>
        <dbReference type="ARBA" id="ARBA00022448"/>
    </source>
</evidence>
<evidence type="ECO:0000313" key="5">
    <source>
        <dbReference type="Proteomes" id="UP000195514"/>
    </source>
</evidence>
<dbReference type="SUPFAM" id="SSF52540">
    <property type="entry name" value="P-loop containing nucleoside triphosphate hydrolases"/>
    <property type="match status" value="1"/>
</dbReference>
<evidence type="ECO:0000259" key="3">
    <source>
        <dbReference type="Pfam" id="PF00005"/>
    </source>
</evidence>
<dbReference type="PANTHER" id="PTHR43335">
    <property type="entry name" value="ABC TRANSPORTER, ATP-BINDING PROTEIN"/>
    <property type="match status" value="1"/>
</dbReference>
<comment type="similarity">
    <text evidence="1">Belongs to the ABC transporter superfamily.</text>
</comment>
<dbReference type="GO" id="GO:0016887">
    <property type="term" value="F:ATP hydrolysis activity"/>
    <property type="evidence" value="ECO:0007669"/>
    <property type="project" value="InterPro"/>
</dbReference>
<dbReference type="Proteomes" id="UP000195514">
    <property type="component" value="Chromosome I"/>
</dbReference>
<accession>A0A1Y6K555</accession>